<dbReference type="InterPro" id="IPR000595">
    <property type="entry name" value="cNMP-bd_dom"/>
</dbReference>
<comment type="caution">
    <text evidence="2">The sequence shown here is derived from an EMBL/GenBank/DDBJ whole genome shotgun (WGS) entry which is preliminary data.</text>
</comment>
<dbReference type="InterPro" id="IPR014710">
    <property type="entry name" value="RmlC-like_jellyroll"/>
</dbReference>
<organism evidence="2 3">
    <name type="scientific">Saccharopolyspora phatthalungensis</name>
    <dbReference type="NCBI Taxonomy" id="664693"/>
    <lineage>
        <taxon>Bacteria</taxon>
        <taxon>Bacillati</taxon>
        <taxon>Actinomycetota</taxon>
        <taxon>Actinomycetes</taxon>
        <taxon>Pseudonocardiales</taxon>
        <taxon>Pseudonocardiaceae</taxon>
        <taxon>Saccharopolyspora</taxon>
    </lineage>
</organism>
<dbReference type="Pfam" id="PF00027">
    <property type="entry name" value="cNMP_binding"/>
    <property type="match status" value="1"/>
</dbReference>
<dbReference type="EMBL" id="JACHIW010000002">
    <property type="protein sequence ID" value="MBB5159631.1"/>
    <property type="molecule type" value="Genomic_DNA"/>
</dbReference>
<sequence length="465" mass="51541">MSSPAAEPFLSLQTQAARLLATTTKTPPQMQSISSRNLLKQLPWVTLTSGTYRVNRRLQIKVGRGRVSFIQEGTDVRIIPQTLTELSALRGYTDTSVLERLAGLFTVRQVTPGEILAEEGSPIREAFLVAHGRIERLATGEYGTVDHHGVITDGDQVGDEALGSDNPTWSATLRCSTAGTIMVLNWDTLLEFLDREEGLRTHFAEFARRRALPQNRKGEAEIALSAGHEGEAQIPGSFVDYELSPREYELSVTQTILRIHTRVADLYNDPMNQVEQQLRLTIEEIRETQEHELVHNPDFGLLHNTSYDQRISTRTGPPTPDDMDDLLSMRRSTDAFFAHPKAIASFLRECNRRGLAVDGTSLEDGSKALAWRGIPIFPLGKIGITEHNTTSIIAMRRGDDRQGVVGLRPAELPDQVQPGLNVRFMGITDQAILRYLVTSYYSVAPLVPDAVGLLEHVAIGKEESA</sequence>
<dbReference type="InterPro" id="IPR049817">
    <property type="entry name" value="Encap_f2b"/>
</dbReference>
<dbReference type="Pfam" id="PF19307">
    <property type="entry name" value="SrpI-like"/>
    <property type="match status" value="1"/>
</dbReference>
<name>A0A840QHI2_9PSEU</name>
<accession>A0A840QHI2</accession>
<feature type="domain" description="Cyclic nucleotide-binding" evidence="1">
    <location>
        <begin position="89"/>
        <end position="193"/>
    </location>
</feature>
<dbReference type="NCBIfam" id="NF041163">
    <property type="entry name" value="encap_f2b"/>
    <property type="match status" value="1"/>
</dbReference>
<evidence type="ECO:0000259" key="1">
    <source>
        <dbReference type="PROSITE" id="PS50042"/>
    </source>
</evidence>
<dbReference type="Proteomes" id="UP000584374">
    <property type="component" value="Unassembled WGS sequence"/>
</dbReference>
<evidence type="ECO:0000313" key="3">
    <source>
        <dbReference type="Proteomes" id="UP000584374"/>
    </source>
</evidence>
<dbReference type="SUPFAM" id="SSF51206">
    <property type="entry name" value="cAMP-binding domain-like"/>
    <property type="match status" value="1"/>
</dbReference>
<dbReference type="RefSeq" id="WP_312864613.1">
    <property type="nucleotide sequence ID" value="NZ_JACHIW010000002.1"/>
</dbReference>
<dbReference type="InterPro" id="IPR018490">
    <property type="entry name" value="cNMP-bd_dom_sf"/>
</dbReference>
<dbReference type="CDD" id="cd00038">
    <property type="entry name" value="CAP_ED"/>
    <property type="match status" value="1"/>
</dbReference>
<reference evidence="2 3" key="1">
    <citation type="submission" date="2020-08" db="EMBL/GenBank/DDBJ databases">
        <title>Sequencing the genomes of 1000 actinobacteria strains.</title>
        <authorList>
            <person name="Klenk H.-P."/>
        </authorList>
    </citation>
    <scope>NUCLEOTIDE SEQUENCE [LARGE SCALE GENOMIC DNA]</scope>
    <source>
        <strain evidence="2 3">DSM 45584</strain>
    </source>
</reference>
<protein>
    <submittedName>
        <fullName evidence="2">CRP-like cAMP-binding protein</fullName>
    </submittedName>
</protein>
<dbReference type="Gene3D" id="2.60.120.10">
    <property type="entry name" value="Jelly Rolls"/>
    <property type="match status" value="1"/>
</dbReference>
<dbReference type="AlphaFoldDB" id="A0A840QHI2"/>
<proteinExistence type="predicted"/>
<dbReference type="PROSITE" id="PS50042">
    <property type="entry name" value="CNMP_BINDING_3"/>
    <property type="match status" value="1"/>
</dbReference>
<dbReference type="InterPro" id="IPR045641">
    <property type="entry name" value="SrpI-like"/>
</dbReference>
<evidence type="ECO:0000313" key="2">
    <source>
        <dbReference type="EMBL" id="MBB5159631.1"/>
    </source>
</evidence>
<keyword evidence="3" id="KW-1185">Reference proteome</keyword>
<gene>
    <name evidence="2" type="ORF">BJ970_007230</name>
</gene>